<dbReference type="OrthoDB" id="4589291at2759"/>
<accession>A0A8H4UEG7</accession>
<keyword evidence="4" id="KW-1185">Reference proteome</keyword>
<dbReference type="EMBL" id="JABEYC010000721">
    <property type="protein sequence ID" value="KAF4974675.1"/>
    <property type="molecule type" value="Genomic_DNA"/>
</dbReference>
<dbReference type="Proteomes" id="UP000635477">
    <property type="component" value="Unassembled WGS sequence"/>
</dbReference>
<keyword evidence="2" id="KW-0812">Transmembrane</keyword>
<reference evidence="3" key="2">
    <citation type="submission" date="2020-05" db="EMBL/GenBank/DDBJ databases">
        <authorList>
            <person name="Kim H.-S."/>
            <person name="Proctor R.H."/>
            <person name="Brown D.W."/>
        </authorList>
    </citation>
    <scope>NUCLEOTIDE SEQUENCE</scope>
    <source>
        <strain evidence="3">NRRL 22465</strain>
    </source>
</reference>
<keyword evidence="2" id="KW-0472">Membrane</keyword>
<organism evidence="3 4">
    <name type="scientific">Fusarium zealandicum</name>
    <dbReference type="NCBI Taxonomy" id="1053134"/>
    <lineage>
        <taxon>Eukaryota</taxon>
        <taxon>Fungi</taxon>
        <taxon>Dikarya</taxon>
        <taxon>Ascomycota</taxon>
        <taxon>Pezizomycotina</taxon>
        <taxon>Sordariomycetes</taxon>
        <taxon>Hypocreomycetidae</taxon>
        <taxon>Hypocreales</taxon>
        <taxon>Nectriaceae</taxon>
        <taxon>Fusarium</taxon>
        <taxon>Fusarium staphyleae species complex</taxon>
    </lineage>
</organism>
<feature type="compositionally biased region" description="Polar residues" evidence="1">
    <location>
        <begin position="307"/>
        <end position="319"/>
    </location>
</feature>
<keyword evidence="2" id="KW-1133">Transmembrane helix</keyword>
<evidence type="ECO:0000256" key="2">
    <source>
        <dbReference type="SAM" id="Phobius"/>
    </source>
</evidence>
<evidence type="ECO:0000256" key="1">
    <source>
        <dbReference type="SAM" id="MobiDB-lite"/>
    </source>
</evidence>
<dbReference type="AlphaFoldDB" id="A0A8H4UEG7"/>
<feature type="region of interest" description="Disordered" evidence="1">
    <location>
        <begin position="292"/>
        <end position="368"/>
    </location>
</feature>
<feature type="transmembrane region" description="Helical" evidence="2">
    <location>
        <begin position="387"/>
        <end position="406"/>
    </location>
</feature>
<sequence>MALAFLYSLFETPATGIIKPPKGGPRRYPDSASQIHIASYFGSLFEDEPPIDRPPSYEDGSPAKLWRIEFLFGSDLDKLHSGEPLDLDVGWTAQLSLTTWDLPGIMNNGLYLTQENVQVRDNHFKACFLEQHRRLICNRSYTVADPRWSGHLHVCSWSTKIVMDFRIHHLSPEKVLLARVNNQEGGCVYYYNLHLPGNDANCLYDDMVLDGLWPWPKREGDEAEGEGNEDQGTFLGLQHAILYLLVRDFVSSLLVFPRLSLLVRDFVSSLLVFPQLKRKMEDLVFRLRFGPPQRPPSPAITTTTPAQRSGTTPDPSSEGISRHRPPEAEVAQPRRRRGGKRDTLDYSSVPGRRGDEEAEPLSPGVGAGLEAPEEGWELCLWAGHRGWWWVVLLVVLAWSLAAAWVLKK</sequence>
<gene>
    <name evidence="3" type="ORF">FZEAL_8446</name>
</gene>
<protein>
    <submittedName>
        <fullName evidence="3">Uncharacterized protein</fullName>
    </submittedName>
</protein>
<reference evidence="3" key="1">
    <citation type="journal article" date="2020" name="BMC Genomics">
        <title>Correction to: Identification and distribution of gene clusters required for synthesis of sphingolipid metabolism inhibitors in diverse species of the filamentous fungus Fusarium.</title>
        <authorList>
            <person name="Kim H.S."/>
            <person name="Lohmar J.M."/>
            <person name="Busman M."/>
            <person name="Brown D.W."/>
            <person name="Naumann T.A."/>
            <person name="Divon H.H."/>
            <person name="Lysoe E."/>
            <person name="Uhlig S."/>
            <person name="Proctor R.H."/>
        </authorList>
    </citation>
    <scope>NUCLEOTIDE SEQUENCE</scope>
    <source>
        <strain evidence="3">NRRL 22465</strain>
    </source>
</reference>
<proteinExistence type="predicted"/>
<comment type="caution">
    <text evidence="3">The sequence shown here is derived from an EMBL/GenBank/DDBJ whole genome shotgun (WGS) entry which is preliminary data.</text>
</comment>
<evidence type="ECO:0000313" key="4">
    <source>
        <dbReference type="Proteomes" id="UP000635477"/>
    </source>
</evidence>
<evidence type="ECO:0000313" key="3">
    <source>
        <dbReference type="EMBL" id="KAF4974675.1"/>
    </source>
</evidence>
<name>A0A8H4UEG7_9HYPO</name>